<evidence type="ECO:0000256" key="4">
    <source>
        <dbReference type="ARBA" id="ARBA00022692"/>
    </source>
</evidence>
<feature type="transmembrane region" description="Helical" evidence="7">
    <location>
        <begin position="59"/>
        <end position="80"/>
    </location>
</feature>
<reference evidence="10" key="1">
    <citation type="journal article" date="2019" name="Int. J. Syst. Evol. Microbiol.">
        <title>The Global Catalogue of Microorganisms (GCM) 10K type strain sequencing project: providing services to taxonomists for standard genome sequencing and annotation.</title>
        <authorList>
            <consortium name="The Broad Institute Genomics Platform"/>
            <consortium name="The Broad Institute Genome Sequencing Center for Infectious Disease"/>
            <person name="Wu L."/>
            <person name="Ma J."/>
        </authorList>
    </citation>
    <scope>NUCLEOTIDE SEQUENCE [LARGE SCALE GENOMIC DNA]</scope>
    <source>
        <strain evidence="10">CCUG 56698</strain>
    </source>
</reference>
<feature type="transmembrane region" description="Helical" evidence="7">
    <location>
        <begin position="112"/>
        <end position="130"/>
    </location>
</feature>
<dbReference type="InterPro" id="IPR050171">
    <property type="entry name" value="MFS_Transporters"/>
</dbReference>
<evidence type="ECO:0000256" key="6">
    <source>
        <dbReference type="ARBA" id="ARBA00023136"/>
    </source>
</evidence>
<evidence type="ECO:0000313" key="10">
    <source>
        <dbReference type="Proteomes" id="UP001596527"/>
    </source>
</evidence>
<dbReference type="Pfam" id="PF07690">
    <property type="entry name" value="MFS_1"/>
    <property type="match status" value="1"/>
</dbReference>
<feature type="transmembrane region" description="Helical" evidence="7">
    <location>
        <begin position="353"/>
        <end position="371"/>
    </location>
</feature>
<accession>A0ABW2SL62</accession>
<dbReference type="SUPFAM" id="SSF103473">
    <property type="entry name" value="MFS general substrate transporter"/>
    <property type="match status" value="1"/>
</dbReference>
<keyword evidence="4 7" id="KW-0812">Transmembrane</keyword>
<dbReference type="InterPro" id="IPR020846">
    <property type="entry name" value="MFS_dom"/>
</dbReference>
<organism evidence="9 10">
    <name type="scientific">Schaalia naturae</name>
    <dbReference type="NCBI Taxonomy" id="635203"/>
    <lineage>
        <taxon>Bacteria</taxon>
        <taxon>Bacillati</taxon>
        <taxon>Actinomycetota</taxon>
        <taxon>Actinomycetes</taxon>
        <taxon>Actinomycetales</taxon>
        <taxon>Actinomycetaceae</taxon>
        <taxon>Schaalia</taxon>
    </lineage>
</organism>
<protein>
    <submittedName>
        <fullName evidence="9">MFS transporter</fullName>
    </submittedName>
</protein>
<dbReference type="CDD" id="cd06174">
    <property type="entry name" value="MFS"/>
    <property type="match status" value="1"/>
</dbReference>
<dbReference type="EMBL" id="JBHTEF010000001">
    <property type="protein sequence ID" value="MFC7580088.1"/>
    <property type="molecule type" value="Genomic_DNA"/>
</dbReference>
<name>A0ABW2SL62_9ACTO</name>
<dbReference type="PANTHER" id="PTHR23517:SF3">
    <property type="entry name" value="INTEGRAL MEMBRANE TRANSPORT PROTEIN"/>
    <property type="match status" value="1"/>
</dbReference>
<evidence type="ECO:0000256" key="5">
    <source>
        <dbReference type="ARBA" id="ARBA00022989"/>
    </source>
</evidence>
<dbReference type="InterPro" id="IPR011701">
    <property type="entry name" value="MFS"/>
</dbReference>
<evidence type="ECO:0000256" key="3">
    <source>
        <dbReference type="ARBA" id="ARBA00022475"/>
    </source>
</evidence>
<feature type="transmembrane region" description="Helical" evidence="7">
    <location>
        <begin position="322"/>
        <end position="341"/>
    </location>
</feature>
<keyword evidence="3" id="KW-1003">Cell membrane</keyword>
<evidence type="ECO:0000259" key="8">
    <source>
        <dbReference type="PROSITE" id="PS50850"/>
    </source>
</evidence>
<evidence type="ECO:0000256" key="7">
    <source>
        <dbReference type="SAM" id="Phobius"/>
    </source>
</evidence>
<evidence type="ECO:0000256" key="1">
    <source>
        <dbReference type="ARBA" id="ARBA00004651"/>
    </source>
</evidence>
<feature type="transmembrane region" description="Helical" evidence="7">
    <location>
        <begin position="225"/>
        <end position="245"/>
    </location>
</feature>
<comment type="subcellular location">
    <subcellularLocation>
        <location evidence="1">Cell membrane</location>
        <topology evidence="1">Multi-pass membrane protein</topology>
    </subcellularLocation>
</comment>
<feature type="transmembrane region" description="Helical" evidence="7">
    <location>
        <begin position="298"/>
        <end position="316"/>
    </location>
</feature>
<dbReference type="InterPro" id="IPR036259">
    <property type="entry name" value="MFS_trans_sf"/>
</dbReference>
<gene>
    <name evidence="9" type="ORF">ACFQWG_02475</name>
</gene>
<dbReference type="PANTHER" id="PTHR23517">
    <property type="entry name" value="RESISTANCE PROTEIN MDTM, PUTATIVE-RELATED-RELATED"/>
    <property type="match status" value="1"/>
</dbReference>
<feature type="transmembrane region" description="Helical" evidence="7">
    <location>
        <begin position="150"/>
        <end position="169"/>
    </location>
</feature>
<keyword evidence="2" id="KW-0813">Transport</keyword>
<dbReference type="RefSeq" id="WP_380971785.1">
    <property type="nucleotide sequence ID" value="NZ_JBHTEF010000001.1"/>
</dbReference>
<proteinExistence type="predicted"/>
<dbReference type="PROSITE" id="PS50850">
    <property type="entry name" value="MFS"/>
    <property type="match status" value="1"/>
</dbReference>
<feature type="domain" description="Major facilitator superfamily (MFS) profile" evidence="8">
    <location>
        <begin position="22"/>
        <end position="418"/>
    </location>
</feature>
<dbReference type="Proteomes" id="UP001596527">
    <property type="component" value="Unassembled WGS sequence"/>
</dbReference>
<feature type="transmembrane region" description="Helical" evidence="7">
    <location>
        <begin position="20"/>
        <end position="39"/>
    </location>
</feature>
<feature type="transmembrane region" description="Helical" evidence="7">
    <location>
        <begin position="87"/>
        <end position="106"/>
    </location>
</feature>
<dbReference type="Gene3D" id="1.20.1250.20">
    <property type="entry name" value="MFS general substrate transporter like domains"/>
    <property type="match status" value="2"/>
</dbReference>
<keyword evidence="5 7" id="KW-1133">Transmembrane helix</keyword>
<keyword evidence="10" id="KW-1185">Reference proteome</keyword>
<evidence type="ECO:0000256" key="2">
    <source>
        <dbReference type="ARBA" id="ARBA00022448"/>
    </source>
</evidence>
<feature type="transmembrane region" description="Helical" evidence="7">
    <location>
        <begin position="391"/>
        <end position="417"/>
    </location>
</feature>
<sequence length="443" mass="47219">MLEKLRKEVRATDLTGGRRIFLLILVSMGSSTIYAPAYLKGVFYDPLMGALHCTNADLGMLLSAYAITATICYLPSGIVADKVRVRTLGWVGFTTTAVLTYVYALLPSITTLMFVFIGMGITTILIWWGIRFKLVRLISTEDEYSKNIGVSYGIYGAAGLVVGLINMWIVNAFVDNMEGGVRTLLIFLGSLILLLGILSFLFIPRFEGEIDTGEAGFNLKELGQVVKNPVVWLSAACMFFVYFYYTGVTYTTPYLSGVLGASLGIVSLVSVIRTYGITLLSGPAFGFLARKTGSPSQVIWIGSVVAALALVGMTLLPSKSSVAILAAVIIIALGFIANGVFGIVSSQLTEGRVPITIFGTATGILSVIGFLPDTFSSTWFGSMIDSQGNDAYRPIFLILAGAAVISAVFAIILLAYVRRNAAKLKAVEAAAAAELAAADAKAE</sequence>
<keyword evidence="6 7" id="KW-0472">Membrane</keyword>
<evidence type="ECO:0000313" key="9">
    <source>
        <dbReference type="EMBL" id="MFC7580088.1"/>
    </source>
</evidence>
<feature type="transmembrane region" description="Helical" evidence="7">
    <location>
        <begin position="181"/>
        <end position="204"/>
    </location>
</feature>
<comment type="caution">
    <text evidence="9">The sequence shown here is derived from an EMBL/GenBank/DDBJ whole genome shotgun (WGS) entry which is preliminary data.</text>
</comment>